<dbReference type="PROSITE" id="PS51063">
    <property type="entry name" value="HTH_CRP_2"/>
    <property type="match status" value="1"/>
</dbReference>
<keyword evidence="3" id="KW-0804">Transcription</keyword>
<keyword evidence="7" id="KW-1185">Reference proteome</keyword>
<dbReference type="SMART" id="SM00419">
    <property type="entry name" value="HTH_CRP"/>
    <property type="match status" value="1"/>
</dbReference>
<dbReference type="InterPro" id="IPR050397">
    <property type="entry name" value="Env_Response_Regulators"/>
</dbReference>
<feature type="domain" description="Cyclic nucleotide-binding" evidence="4">
    <location>
        <begin position="17"/>
        <end position="137"/>
    </location>
</feature>
<evidence type="ECO:0000313" key="7">
    <source>
        <dbReference type="Proteomes" id="UP000293719"/>
    </source>
</evidence>
<name>A0A4V1A410_9HYPH</name>
<dbReference type="Pfam" id="PF13545">
    <property type="entry name" value="HTH_Crp_2"/>
    <property type="match status" value="1"/>
</dbReference>
<protein>
    <submittedName>
        <fullName evidence="6">Crp/Fnr family transcriptional regulator</fullName>
    </submittedName>
</protein>
<organism evidence="6 7">
    <name type="scientific">Roseitalea porphyridii</name>
    <dbReference type="NCBI Taxonomy" id="1852022"/>
    <lineage>
        <taxon>Bacteria</taxon>
        <taxon>Pseudomonadati</taxon>
        <taxon>Pseudomonadota</taxon>
        <taxon>Alphaproteobacteria</taxon>
        <taxon>Hyphomicrobiales</taxon>
        <taxon>Ahrensiaceae</taxon>
        <taxon>Roseitalea</taxon>
    </lineage>
</organism>
<dbReference type="Proteomes" id="UP000293719">
    <property type="component" value="Chromosome"/>
</dbReference>
<keyword evidence="1" id="KW-0805">Transcription regulation</keyword>
<dbReference type="InterPro" id="IPR018490">
    <property type="entry name" value="cNMP-bd_dom_sf"/>
</dbReference>
<dbReference type="InterPro" id="IPR036388">
    <property type="entry name" value="WH-like_DNA-bd_sf"/>
</dbReference>
<dbReference type="InterPro" id="IPR014710">
    <property type="entry name" value="RmlC-like_jellyroll"/>
</dbReference>
<dbReference type="PANTHER" id="PTHR24567">
    <property type="entry name" value="CRP FAMILY TRANSCRIPTIONAL REGULATORY PROTEIN"/>
    <property type="match status" value="1"/>
</dbReference>
<evidence type="ECO:0000313" key="6">
    <source>
        <dbReference type="EMBL" id="QBK30988.1"/>
    </source>
</evidence>
<dbReference type="GO" id="GO:0003677">
    <property type="term" value="F:DNA binding"/>
    <property type="evidence" value="ECO:0007669"/>
    <property type="project" value="UniProtKB-KW"/>
</dbReference>
<dbReference type="CDD" id="cd00038">
    <property type="entry name" value="CAP_ED"/>
    <property type="match status" value="1"/>
</dbReference>
<evidence type="ECO:0000259" key="5">
    <source>
        <dbReference type="PROSITE" id="PS51063"/>
    </source>
</evidence>
<sequence length="237" mass="26699">MVPGANLRMQHLSAFSLFSALAPEADKRFSGQCSISDFAENELVLDFDDDTHDVFLIATGQVRVILRIATGREVILGEMGEGAFFGELAAIDGTRRSANITAMVRTRLIRVPQAVFVEILRESPDVALELMRTMSARIRGLNTRLAEHSFLAAKYRLYSELIRLSRPRKGHDGQRTISPPPVQQDLAERIGCRREVVSREIARLEREQIIERTRGAIVLARMDELNRRLTEGWERGG</sequence>
<dbReference type="EMBL" id="CP036532">
    <property type="protein sequence ID" value="QBK30988.1"/>
    <property type="molecule type" value="Genomic_DNA"/>
</dbReference>
<dbReference type="PROSITE" id="PS50042">
    <property type="entry name" value="CNMP_BINDING_3"/>
    <property type="match status" value="1"/>
</dbReference>
<dbReference type="PANTHER" id="PTHR24567:SF68">
    <property type="entry name" value="DNA-BINDING TRANSCRIPTIONAL DUAL REGULATOR CRP"/>
    <property type="match status" value="1"/>
</dbReference>
<evidence type="ECO:0000256" key="2">
    <source>
        <dbReference type="ARBA" id="ARBA00023125"/>
    </source>
</evidence>
<dbReference type="SMART" id="SM00100">
    <property type="entry name" value="cNMP"/>
    <property type="match status" value="1"/>
</dbReference>
<keyword evidence="2" id="KW-0238">DNA-binding</keyword>
<evidence type="ECO:0000259" key="4">
    <source>
        <dbReference type="PROSITE" id="PS50042"/>
    </source>
</evidence>
<dbReference type="GO" id="GO:0003700">
    <property type="term" value="F:DNA-binding transcription factor activity"/>
    <property type="evidence" value="ECO:0007669"/>
    <property type="project" value="TreeGrafter"/>
</dbReference>
<dbReference type="Gene3D" id="2.60.120.10">
    <property type="entry name" value="Jelly Rolls"/>
    <property type="match status" value="1"/>
</dbReference>
<evidence type="ECO:0000256" key="1">
    <source>
        <dbReference type="ARBA" id="ARBA00023015"/>
    </source>
</evidence>
<dbReference type="KEGG" id="rpod:E0E05_10520"/>
<accession>A0A4V1A410</accession>
<dbReference type="AlphaFoldDB" id="A0A4V1A410"/>
<proteinExistence type="predicted"/>
<dbReference type="Pfam" id="PF00027">
    <property type="entry name" value="cNMP_binding"/>
    <property type="match status" value="1"/>
</dbReference>
<dbReference type="SUPFAM" id="SSF46785">
    <property type="entry name" value="Winged helix' DNA-binding domain"/>
    <property type="match status" value="1"/>
</dbReference>
<dbReference type="Gene3D" id="1.10.10.10">
    <property type="entry name" value="Winged helix-like DNA-binding domain superfamily/Winged helix DNA-binding domain"/>
    <property type="match status" value="1"/>
</dbReference>
<dbReference type="InterPro" id="IPR036390">
    <property type="entry name" value="WH_DNA-bd_sf"/>
</dbReference>
<gene>
    <name evidence="6" type="ORF">E0E05_10520</name>
</gene>
<dbReference type="SUPFAM" id="SSF51206">
    <property type="entry name" value="cAMP-binding domain-like"/>
    <property type="match status" value="1"/>
</dbReference>
<feature type="domain" description="HTH crp-type" evidence="5">
    <location>
        <begin position="151"/>
        <end position="223"/>
    </location>
</feature>
<reference evidence="6 7" key="1">
    <citation type="journal article" date="2017" name="Int. J. Syst. Evol. Microbiol.">
        <title>Roseitalea porphyridii gen. nov., sp. nov., isolated from a red alga, and reclassification of Hoeflea suaedae Chung et al. 2013 as Pseudohoeflea suaedae gen. nov., comb. nov.</title>
        <authorList>
            <person name="Hyeon J.W."/>
            <person name="Jeong S.E."/>
            <person name="Baek K."/>
            <person name="Jeon C.O."/>
        </authorList>
    </citation>
    <scope>NUCLEOTIDE SEQUENCE [LARGE SCALE GENOMIC DNA]</scope>
    <source>
        <strain evidence="6 7">MA7-20</strain>
    </source>
</reference>
<dbReference type="InterPro" id="IPR012318">
    <property type="entry name" value="HTH_CRP"/>
</dbReference>
<evidence type="ECO:0000256" key="3">
    <source>
        <dbReference type="ARBA" id="ARBA00023163"/>
    </source>
</evidence>
<dbReference type="GO" id="GO:0005829">
    <property type="term" value="C:cytosol"/>
    <property type="evidence" value="ECO:0007669"/>
    <property type="project" value="TreeGrafter"/>
</dbReference>
<dbReference type="InterPro" id="IPR000595">
    <property type="entry name" value="cNMP-bd_dom"/>
</dbReference>